<evidence type="ECO:0000313" key="3">
    <source>
        <dbReference type="EMBL" id="GMM47005.1"/>
    </source>
</evidence>
<dbReference type="GO" id="GO:0006891">
    <property type="term" value="P:intra-Golgi vesicle-mediated transport"/>
    <property type="evidence" value="ECO:0007669"/>
    <property type="project" value="InterPro"/>
</dbReference>
<dbReference type="InterPro" id="IPR024662">
    <property type="entry name" value="Trs65"/>
</dbReference>
<dbReference type="Pfam" id="PF12735">
    <property type="entry name" value="IgD3_Trs65"/>
    <property type="match status" value="1"/>
</dbReference>
<keyword evidence="4" id="KW-1185">Reference proteome</keyword>
<organism evidence="3 4">
    <name type="scientific">Pichia kluyveri</name>
    <name type="common">Yeast</name>
    <dbReference type="NCBI Taxonomy" id="36015"/>
    <lineage>
        <taxon>Eukaryota</taxon>
        <taxon>Fungi</taxon>
        <taxon>Dikarya</taxon>
        <taxon>Ascomycota</taxon>
        <taxon>Saccharomycotina</taxon>
        <taxon>Pichiomycetes</taxon>
        <taxon>Pichiales</taxon>
        <taxon>Pichiaceae</taxon>
        <taxon>Pichia</taxon>
    </lineage>
</organism>
<dbReference type="GO" id="GO:0005802">
    <property type="term" value="C:trans-Golgi network"/>
    <property type="evidence" value="ECO:0007669"/>
    <property type="project" value="TreeGrafter"/>
</dbReference>
<comment type="caution">
    <text evidence="3">The sequence shown here is derived from an EMBL/GenBank/DDBJ whole genome shotgun (WGS) entry which is preliminary data.</text>
</comment>
<dbReference type="GO" id="GO:1990071">
    <property type="term" value="C:TRAPPII protein complex"/>
    <property type="evidence" value="ECO:0007669"/>
    <property type="project" value="InterPro"/>
</dbReference>
<name>A0AAV5R683_PICKL</name>
<dbReference type="PANTHER" id="PTHR28159">
    <property type="entry name" value="TRAFFICKING PROTEIN PARTICLE COMPLEX II-SPECIFIC SUBUNIT 65"/>
    <property type="match status" value="1"/>
</dbReference>
<feature type="domain" description="Trafficking protein particle complex II-specific subunit 65 IgD3" evidence="2">
    <location>
        <begin position="402"/>
        <end position="552"/>
    </location>
</feature>
<sequence>MESIRVYIPEYDLFENISVFHDQDNSETIPKQSEEPSAETILQQLENQRRKAIGYFDEIVPVYIVLRSEQTTKGKLTFEIKYKDEKSHMHEPSKSHGVNDLVEILDTPYLKEENIIIWKHSFRVVPSRNFSTIVVGANYKFENTVKINNNLKPFEEVNLIQLDGIELVSNSCLSETQLNNDDNDNENSLIAYTHSTELHISSLFKMSLKSYKSEKILAWLDLGASKVVIDSKSSIEITKINITSVNCDITPCNNIDFPVVLNGNSHLTIVYYILFADGSLTKPLQVEIESIVDNHTKVKTTWSSNLDLFNKGSLVSNNNSSSLSLKKNGLLPAAKLSKLRTYSNLIHSKNTPKLPPPSRSSSTASVTANTKIPGNSVLGGKRYTSVKLKSGSNISLSQLWSETTSQTFQRGLVVTVTGPTRVKLGETFKWKIQLLNKSSNKMDLILYVQSSIKKEYEKTIPPIPIQSGNKLDAVPLFANNHLIRSFYYKFNRAGLVSLTNNLRVSLEYGNLYECELELLSIERGVFNIYDFKLLDVSSGDIFECNRLLDVMVT</sequence>
<dbReference type="Proteomes" id="UP001378960">
    <property type="component" value="Unassembled WGS sequence"/>
</dbReference>
<evidence type="ECO:0000259" key="2">
    <source>
        <dbReference type="Pfam" id="PF12735"/>
    </source>
</evidence>
<evidence type="ECO:0000313" key="4">
    <source>
        <dbReference type="Proteomes" id="UP001378960"/>
    </source>
</evidence>
<feature type="region of interest" description="Disordered" evidence="1">
    <location>
        <begin position="347"/>
        <end position="367"/>
    </location>
</feature>
<reference evidence="3 4" key="1">
    <citation type="journal article" date="2023" name="Elife">
        <title>Identification of key yeast species and microbe-microbe interactions impacting larval growth of Drosophila in the wild.</title>
        <authorList>
            <person name="Mure A."/>
            <person name="Sugiura Y."/>
            <person name="Maeda R."/>
            <person name="Honda K."/>
            <person name="Sakurai N."/>
            <person name="Takahashi Y."/>
            <person name="Watada M."/>
            <person name="Katoh T."/>
            <person name="Gotoh A."/>
            <person name="Gotoh Y."/>
            <person name="Taniguchi I."/>
            <person name="Nakamura K."/>
            <person name="Hayashi T."/>
            <person name="Katayama T."/>
            <person name="Uemura T."/>
            <person name="Hattori Y."/>
        </authorList>
    </citation>
    <scope>NUCLEOTIDE SEQUENCE [LARGE SCALE GENOMIC DNA]</scope>
    <source>
        <strain evidence="3 4">PK-24</strain>
    </source>
</reference>
<dbReference type="EMBL" id="BTGB01000005">
    <property type="protein sequence ID" value="GMM47005.1"/>
    <property type="molecule type" value="Genomic_DNA"/>
</dbReference>
<dbReference type="AlphaFoldDB" id="A0AAV5R683"/>
<accession>A0AAV5R683</accession>
<protein>
    <recommendedName>
        <fullName evidence="2">Trafficking protein particle complex II-specific subunit 65 IgD3 domain-containing protein</fullName>
    </recommendedName>
</protein>
<proteinExistence type="predicted"/>
<evidence type="ECO:0000256" key="1">
    <source>
        <dbReference type="SAM" id="MobiDB-lite"/>
    </source>
</evidence>
<dbReference type="InterPro" id="IPR055420">
    <property type="entry name" value="IgD3_Trs65"/>
</dbReference>
<dbReference type="PANTHER" id="PTHR28159:SF1">
    <property type="entry name" value="TRAFFICKING PROTEIN PARTICLE COMPLEX II-SPECIFIC SUBUNIT 65"/>
    <property type="match status" value="1"/>
</dbReference>
<gene>
    <name evidence="3" type="ORF">DAPK24_035800</name>
</gene>